<evidence type="ECO:0000313" key="1">
    <source>
        <dbReference type="EMBL" id="CAM74840.1"/>
    </source>
</evidence>
<organism evidence="1">
    <name type="scientific">Magnetospirillum gryphiswaldense</name>
    <dbReference type="NCBI Taxonomy" id="55518"/>
    <lineage>
        <taxon>Bacteria</taxon>
        <taxon>Pseudomonadati</taxon>
        <taxon>Pseudomonadota</taxon>
        <taxon>Alphaproteobacteria</taxon>
        <taxon>Rhodospirillales</taxon>
        <taxon>Rhodospirillaceae</taxon>
        <taxon>Magnetospirillum</taxon>
    </lineage>
</organism>
<reference evidence="1" key="1">
    <citation type="journal article" date="2007" name="J. Bacteriol.">
        <title>Comparative genome analysis of four magnetotactic bacteria reveals a complex set of group-specific genes implicated in magnetosome biomineralization and function.</title>
        <authorList>
            <person name="Richter M."/>
            <person name="Kube M."/>
            <person name="Bazylinski D.A."/>
            <person name="Lombardot T."/>
            <person name="Gloeckner F.O."/>
            <person name="Reinhardt R."/>
            <person name="Schueler D."/>
        </authorList>
    </citation>
    <scope>NUCLEOTIDE SEQUENCE</scope>
    <source>
        <strain evidence="1">MSR-1</strain>
    </source>
</reference>
<sequence>MPGPLFSVLWGPAIRGAIVAPPHGAGPDEPKPTIFDAGLGYLGAAPRGAFCGWAALSGNGQIAPWARKLAPFPAGSGGGRWSARIPCASKI</sequence>
<accession>A4TW33</accession>
<protein>
    <submittedName>
        <fullName evidence="1">Uncharacterized protein</fullName>
    </submittedName>
</protein>
<gene>
    <name evidence="1" type="ORF">MGR_3767</name>
</gene>
<dbReference type="EMBL" id="CU459003">
    <property type="protein sequence ID" value="CAM74840.1"/>
    <property type="molecule type" value="Genomic_DNA"/>
</dbReference>
<dbReference type="AlphaFoldDB" id="A4TW33"/>
<name>A4TW33_9PROT</name>
<proteinExistence type="predicted"/>